<dbReference type="OrthoDB" id="19692at2759"/>
<dbReference type="EMBL" id="CAJPVJ010044753">
    <property type="protein sequence ID" value="CAG2182404.1"/>
    <property type="molecule type" value="Genomic_DNA"/>
</dbReference>
<dbReference type="PROSITE" id="PS50127">
    <property type="entry name" value="UBC_2"/>
    <property type="match status" value="1"/>
</dbReference>
<evidence type="ECO:0000313" key="3">
    <source>
        <dbReference type="Proteomes" id="UP000728032"/>
    </source>
</evidence>
<name>A0A7R9R1R9_9ACAR</name>
<accession>A0A7R9R1R9</accession>
<dbReference type="AlphaFoldDB" id="A0A7R9R1R9"/>
<dbReference type="InterPro" id="IPR016135">
    <property type="entry name" value="UBQ-conjugating_enzyme/RWD"/>
</dbReference>
<evidence type="ECO:0000313" key="2">
    <source>
        <dbReference type="EMBL" id="CAD7665267.1"/>
    </source>
</evidence>
<dbReference type="InterPro" id="IPR050113">
    <property type="entry name" value="Ub_conjugating_enzyme"/>
</dbReference>
<dbReference type="PANTHER" id="PTHR24067">
    <property type="entry name" value="UBIQUITIN-CONJUGATING ENZYME E2"/>
    <property type="match status" value="1"/>
</dbReference>
<proteinExistence type="predicted"/>
<keyword evidence="3" id="KW-1185">Reference proteome</keyword>
<feature type="domain" description="UBC core" evidence="1">
    <location>
        <begin position="4"/>
        <end position="80"/>
    </location>
</feature>
<dbReference type="Proteomes" id="UP000728032">
    <property type="component" value="Unassembled WGS sequence"/>
</dbReference>
<gene>
    <name evidence="2" type="ORF">ONB1V03_LOCUS21825</name>
</gene>
<sequence>MANYATLNLQRQLQEYTVHPNDNFSVGLIDSDVFEWELTLIGPKGTPYEGGLFRAKLTFPKDFPISPPTMQFLCDMWHPN</sequence>
<organism evidence="2">
    <name type="scientific">Oppiella nova</name>
    <dbReference type="NCBI Taxonomy" id="334625"/>
    <lineage>
        <taxon>Eukaryota</taxon>
        <taxon>Metazoa</taxon>
        <taxon>Ecdysozoa</taxon>
        <taxon>Arthropoda</taxon>
        <taxon>Chelicerata</taxon>
        <taxon>Arachnida</taxon>
        <taxon>Acari</taxon>
        <taxon>Acariformes</taxon>
        <taxon>Sarcoptiformes</taxon>
        <taxon>Oribatida</taxon>
        <taxon>Brachypylina</taxon>
        <taxon>Oppioidea</taxon>
        <taxon>Oppiidae</taxon>
        <taxon>Oppiella</taxon>
    </lineage>
</organism>
<dbReference type="EMBL" id="OC959578">
    <property type="protein sequence ID" value="CAD7665267.1"/>
    <property type="molecule type" value="Genomic_DNA"/>
</dbReference>
<feature type="non-terminal residue" evidence="2">
    <location>
        <position position="80"/>
    </location>
</feature>
<protein>
    <recommendedName>
        <fullName evidence="1">UBC core domain-containing protein</fullName>
    </recommendedName>
</protein>
<dbReference type="Pfam" id="PF00179">
    <property type="entry name" value="UQ_con"/>
    <property type="match status" value="1"/>
</dbReference>
<dbReference type="Gene3D" id="3.10.110.10">
    <property type="entry name" value="Ubiquitin Conjugating Enzyme"/>
    <property type="match status" value="1"/>
</dbReference>
<evidence type="ECO:0000259" key="1">
    <source>
        <dbReference type="PROSITE" id="PS50127"/>
    </source>
</evidence>
<reference evidence="2" key="1">
    <citation type="submission" date="2020-11" db="EMBL/GenBank/DDBJ databases">
        <authorList>
            <person name="Tran Van P."/>
        </authorList>
    </citation>
    <scope>NUCLEOTIDE SEQUENCE</scope>
</reference>
<dbReference type="InterPro" id="IPR000608">
    <property type="entry name" value="UBC"/>
</dbReference>
<dbReference type="SUPFAM" id="SSF54495">
    <property type="entry name" value="UBC-like"/>
    <property type="match status" value="1"/>
</dbReference>